<dbReference type="InterPro" id="IPR044417">
    <property type="entry name" value="PRDM7_9_PR-SET"/>
</dbReference>
<feature type="non-terminal residue" evidence="8">
    <location>
        <position position="1"/>
    </location>
</feature>
<evidence type="ECO:0000259" key="7">
    <source>
        <dbReference type="PROSITE" id="PS50280"/>
    </source>
</evidence>
<evidence type="ECO:0000256" key="6">
    <source>
        <dbReference type="SAM" id="MobiDB-lite"/>
    </source>
</evidence>
<reference evidence="9" key="1">
    <citation type="submission" date="2022-10" db="EMBL/GenBank/DDBJ databases">
        <title>Genome assembly of Pristionchus species.</title>
        <authorList>
            <person name="Yoshida K."/>
            <person name="Sommer R.J."/>
        </authorList>
    </citation>
    <scope>NUCLEOTIDE SEQUENCE [LARGE SCALE GENOMIC DNA]</scope>
    <source>
        <strain evidence="9">RS5460</strain>
    </source>
</reference>
<feature type="compositionally biased region" description="Polar residues" evidence="6">
    <location>
        <begin position="116"/>
        <end position="136"/>
    </location>
</feature>
<dbReference type="EMBL" id="BTRK01000003">
    <property type="protein sequence ID" value="GMR44379.1"/>
    <property type="molecule type" value="Genomic_DNA"/>
</dbReference>
<proteinExistence type="predicted"/>
<dbReference type="PROSITE" id="PS50280">
    <property type="entry name" value="SET"/>
    <property type="match status" value="1"/>
</dbReference>
<sequence>PVLIFRLPLLLRAVLPLVALFGLIMSWRKQHPIPGLGSSSEDSENDEGPAAQSADGVIVDPATPEACSEEVIVTTEDEDYAEPSAEFELDQTQEDQEEEAEYDPMDAPFLIRPQQKPGTFSQAGASGTSDLDSTDPQAGDEPTTEEPEEMEVARGDDDEEEAEHNFVIDVHGRCVRIMRGKYSENNYTTLEKISAETLASITERVHSPNVDDDDHFYCELCVKSFRVCCMEHPLYRIMDRPIKKADGMIEKGPVDDRAKKTLPAFIKIRPSSIRGAGLGAFCNVELPVGIVFGPYQGILSNDKNDRGYSWEIRNVNALSVYLDGSDARYSNWMRYINSPRNDREQNLLAFQYNGSVFYRVIKPIDADQELLVWYGATYGESLGVFSTKRARSSRSSSHADPAKNPFIM</sequence>
<protein>
    <recommendedName>
        <fullName evidence="7">SET domain-containing protein</fullName>
    </recommendedName>
</protein>
<evidence type="ECO:0000256" key="4">
    <source>
        <dbReference type="ARBA" id="ARBA00022691"/>
    </source>
</evidence>
<evidence type="ECO:0000313" key="8">
    <source>
        <dbReference type="EMBL" id="GMR44379.1"/>
    </source>
</evidence>
<dbReference type="CDD" id="cd19193">
    <property type="entry name" value="PR-SET_PRDM7_9"/>
    <property type="match status" value="1"/>
</dbReference>
<comment type="caution">
    <text evidence="8">The sequence shown here is derived from an EMBL/GenBank/DDBJ whole genome shotgun (WGS) entry which is preliminary data.</text>
</comment>
<keyword evidence="5" id="KW-0539">Nucleus</keyword>
<feature type="compositionally biased region" description="Acidic residues" evidence="6">
    <location>
        <begin position="142"/>
        <end position="162"/>
    </location>
</feature>
<accession>A0AAN4ZQW1</accession>
<keyword evidence="4" id="KW-0949">S-adenosyl-L-methionine</keyword>
<name>A0AAN4ZQW1_9BILA</name>
<dbReference type="Proteomes" id="UP001328107">
    <property type="component" value="Unassembled WGS sequence"/>
</dbReference>
<feature type="region of interest" description="Disordered" evidence="6">
    <location>
        <begin position="77"/>
        <end position="165"/>
    </location>
</feature>
<keyword evidence="9" id="KW-1185">Reference proteome</keyword>
<organism evidence="8 9">
    <name type="scientific">Pristionchus mayeri</name>
    <dbReference type="NCBI Taxonomy" id="1317129"/>
    <lineage>
        <taxon>Eukaryota</taxon>
        <taxon>Metazoa</taxon>
        <taxon>Ecdysozoa</taxon>
        <taxon>Nematoda</taxon>
        <taxon>Chromadorea</taxon>
        <taxon>Rhabditida</taxon>
        <taxon>Rhabditina</taxon>
        <taxon>Diplogasteromorpha</taxon>
        <taxon>Diplogasteroidea</taxon>
        <taxon>Neodiplogasteridae</taxon>
        <taxon>Pristionchus</taxon>
    </lineage>
</organism>
<dbReference type="Pfam" id="PF21549">
    <property type="entry name" value="PRDM2_PR"/>
    <property type="match status" value="1"/>
</dbReference>
<feature type="compositionally biased region" description="Acidic residues" evidence="6">
    <location>
        <begin position="77"/>
        <end position="104"/>
    </location>
</feature>
<comment type="subcellular location">
    <subcellularLocation>
        <location evidence="1">Nucleus</location>
    </subcellularLocation>
</comment>
<dbReference type="SUPFAM" id="SSF82199">
    <property type="entry name" value="SET domain"/>
    <property type="match status" value="1"/>
</dbReference>
<dbReference type="GO" id="GO:0042054">
    <property type="term" value="F:histone methyltransferase activity"/>
    <property type="evidence" value="ECO:0007669"/>
    <property type="project" value="InterPro"/>
</dbReference>
<evidence type="ECO:0000313" key="9">
    <source>
        <dbReference type="Proteomes" id="UP001328107"/>
    </source>
</evidence>
<evidence type="ECO:0000256" key="5">
    <source>
        <dbReference type="ARBA" id="ARBA00023242"/>
    </source>
</evidence>
<feature type="domain" description="SET" evidence="7">
    <location>
        <begin position="264"/>
        <end position="375"/>
    </location>
</feature>
<evidence type="ECO:0000256" key="2">
    <source>
        <dbReference type="ARBA" id="ARBA00022603"/>
    </source>
</evidence>
<dbReference type="Gene3D" id="2.170.270.10">
    <property type="entry name" value="SET domain"/>
    <property type="match status" value="1"/>
</dbReference>
<dbReference type="InterPro" id="IPR001214">
    <property type="entry name" value="SET_dom"/>
</dbReference>
<feature type="region of interest" description="Disordered" evidence="6">
    <location>
        <begin position="35"/>
        <end position="64"/>
    </location>
</feature>
<keyword evidence="3" id="KW-0808">Transferase</keyword>
<dbReference type="AlphaFoldDB" id="A0AAN4ZQW1"/>
<gene>
    <name evidence="8" type="ORF">PMAYCL1PPCAC_14574</name>
</gene>
<dbReference type="InterPro" id="IPR046341">
    <property type="entry name" value="SET_dom_sf"/>
</dbReference>
<dbReference type="GO" id="GO:0032259">
    <property type="term" value="P:methylation"/>
    <property type="evidence" value="ECO:0007669"/>
    <property type="project" value="UniProtKB-KW"/>
</dbReference>
<dbReference type="SMART" id="SM00317">
    <property type="entry name" value="SET"/>
    <property type="match status" value="1"/>
</dbReference>
<dbReference type="GO" id="GO:0005634">
    <property type="term" value="C:nucleus"/>
    <property type="evidence" value="ECO:0007669"/>
    <property type="project" value="UniProtKB-SubCell"/>
</dbReference>
<evidence type="ECO:0000256" key="3">
    <source>
        <dbReference type="ARBA" id="ARBA00022679"/>
    </source>
</evidence>
<keyword evidence="2" id="KW-0489">Methyltransferase</keyword>
<evidence type="ECO:0000256" key="1">
    <source>
        <dbReference type="ARBA" id="ARBA00004123"/>
    </source>
</evidence>